<accession>A0ABY1PRZ9</accession>
<gene>
    <name evidence="1" type="ORF">SAMN06295970_101147</name>
</gene>
<proteinExistence type="predicted"/>
<dbReference type="EMBL" id="FXUL01000001">
    <property type="protein sequence ID" value="SMP42095.1"/>
    <property type="molecule type" value="Genomic_DNA"/>
</dbReference>
<organism evidence="1 2">
    <name type="scientific">Noviherbaspirillum suwonense</name>
    <dbReference type="NCBI Taxonomy" id="1224511"/>
    <lineage>
        <taxon>Bacteria</taxon>
        <taxon>Pseudomonadati</taxon>
        <taxon>Pseudomonadota</taxon>
        <taxon>Betaproteobacteria</taxon>
        <taxon>Burkholderiales</taxon>
        <taxon>Oxalobacteraceae</taxon>
        <taxon>Noviherbaspirillum</taxon>
    </lineage>
</organism>
<reference evidence="1 2" key="1">
    <citation type="submission" date="2017-05" db="EMBL/GenBank/DDBJ databases">
        <authorList>
            <person name="Varghese N."/>
            <person name="Submissions S."/>
        </authorList>
    </citation>
    <scope>NUCLEOTIDE SEQUENCE [LARGE SCALE GENOMIC DNA]</scope>
    <source>
        <strain evidence="1 2">DSM 26001</strain>
    </source>
</reference>
<sequence length="51" mass="5970">MRKRLAQWWKIDEDALPAKQAVPSTGNYAVKALRVRAILCLFMAVKKQWLR</sequence>
<evidence type="ECO:0000313" key="1">
    <source>
        <dbReference type="EMBL" id="SMP42095.1"/>
    </source>
</evidence>
<evidence type="ECO:0000313" key="2">
    <source>
        <dbReference type="Proteomes" id="UP001158049"/>
    </source>
</evidence>
<comment type="caution">
    <text evidence="1">The sequence shown here is derived from an EMBL/GenBank/DDBJ whole genome shotgun (WGS) entry which is preliminary data.</text>
</comment>
<name>A0ABY1PRZ9_9BURK</name>
<dbReference type="Proteomes" id="UP001158049">
    <property type="component" value="Unassembled WGS sequence"/>
</dbReference>
<protein>
    <submittedName>
        <fullName evidence="1">Uncharacterized protein</fullName>
    </submittedName>
</protein>
<keyword evidence="2" id="KW-1185">Reference proteome</keyword>